<dbReference type="InterPro" id="IPR056148">
    <property type="entry name" value="NQRA_2nd"/>
</dbReference>
<keyword evidence="5 8" id="KW-0406">Ion transport</keyword>
<dbReference type="HAMAP" id="MF_00425">
    <property type="entry name" value="NqrA"/>
    <property type="match status" value="1"/>
</dbReference>
<dbReference type="InterPro" id="IPR056147">
    <property type="entry name" value="NQRA_N"/>
</dbReference>
<dbReference type="GO" id="GO:0006814">
    <property type="term" value="P:sodium ion transport"/>
    <property type="evidence" value="ECO:0007669"/>
    <property type="project" value="UniProtKB-UniRule"/>
</dbReference>
<dbReference type="PANTHER" id="PTHR37839">
    <property type="entry name" value="NA(+)-TRANSLOCATING NADH-QUINONE REDUCTASE SUBUNIT A"/>
    <property type="match status" value="1"/>
</dbReference>
<keyword evidence="2 8" id="KW-1278">Translocase</keyword>
<dbReference type="Pfam" id="PF24836">
    <property type="entry name" value="NQRA_2nd"/>
    <property type="match status" value="1"/>
</dbReference>
<keyword evidence="6 8" id="KW-0830">Ubiquinone</keyword>
<dbReference type="Pfam" id="PF05896">
    <property type="entry name" value="NQRA_N"/>
    <property type="match status" value="1"/>
</dbReference>
<dbReference type="NCBIfam" id="TIGR01936">
    <property type="entry name" value="nqrA"/>
    <property type="match status" value="1"/>
</dbReference>
<dbReference type="InterPro" id="IPR008703">
    <property type="entry name" value="NqrA"/>
</dbReference>
<evidence type="ECO:0000259" key="11">
    <source>
        <dbReference type="Pfam" id="PF24836"/>
    </source>
</evidence>
<accession>A0A7H0VFX1</accession>
<dbReference type="EC" id="7.2.1.1" evidence="8"/>
<gene>
    <name evidence="8" type="primary">nqrA</name>
    <name evidence="12" type="ORF">H4K34_01895</name>
</gene>
<evidence type="ECO:0000256" key="2">
    <source>
        <dbReference type="ARBA" id="ARBA00022967"/>
    </source>
</evidence>
<evidence type="ECO:0000313" key="12">
    <source>
        <dbReference type="EMBL" id="QNR24619.1"/>
    </source>
</evidence>
<feature type="domain" description="NqrA second alpha/beta" evidence="11">
    <location>
        <begin position="114"/>
        <end position="259"/>
    </location>
</feature>
<protein>
    <recommendedName>
        <fullName evidence="8">Na(+)-translocating NADH-quinone reductase subunit A</fullName>
        <shortName evidence="8">Na(+)-NQR subunit A</shortName>
        <shortName evidence="8">Na(+)-translocating NQR subunit A</shortName>
        <ecNumber evidence="8">7.2.1.1</ecNumber>
    </recommendedName>
    <alternativeName>
        <fullName evidence="8">NQR complex subunit A</fullName>
    </alternativeName>
    <alternativeName>
        <fullName evidence="8">NQR-1 subunit A</fullName>
    </alternativeName>
</protein>
<organism evidence="12 13">
    <name type="scientific">Croceimicrobium hydrocarbonivorans</name>
    <dbReference type="NCBI Taxonomy" id="2761580"/>
    <lineage>
        <taxon>Bacteria</taxon>
        <taxon>Pseudomonadati</taxon>
        <taxon>Bacteroidota</taxon>
        <taxon>Flavobacteriia</taxon>
        <taxon>Flavobacteriales</taxon>
        <taxon>Owenweeksiaceae</taxon>
        <taxon>Croceimicrobium</taxon>
    </lineage>
</organism>
<dbReference type="NCBIfam" id="NF003761">
    <property type="entry name" value="PRK05352.1-4"/>
    <property type="match status" value="1"/>
</dbReference>
<keyword evidence="4 8" id="KW-0915">Sodium</keyword>
<dbReference type="InterPro" id="IPR022615">
    <property type="entry name" value="NqrA_C_domain"/>
</dbReference>
<feature type="domain" description="NqrA N-terminal barrel-sandwich hybrid" evidence="9">
    <location>
        <begin position="5"/>
        <end position="97"/>
    </location>
</feature>
<evidence type="ECO:0000256" key="7">
    <source>
        <dbReference type="ARBA" id="ARBA00023201"/>
    </source>
</evidence>
<dbReference type="KEGG" id="chyd:H4K34_01895"/>
<dbReference type="EMBL" id="CP060139">
    <property type="protein sequence ID" value="QNR24619.1"/>
    <property type="molecule type" value="Genomic_DNA"/>
</dbReference>
<evidence type="ECO:0000256" key="1">
    <source>
        <dbReference type="ARBA" id="ARBA00022448"/>
    </source>
</evidence>
<comment type="subunit">
    <text evidence="8">Composed of six subunits; NqrA, NqrB, NqrC, NqrD, NqrE and NqrF.</text>
</comment>
<evidence type="ECO:0000256" key="6">
    <source>
        <dbReference type="ARBA" id="ARBA00023075"/>
    </source>
</evidence>
<keyword evidence="13" id="KW-1185">Reference proteome</keyword>
<evidence type="ECO:0000256" key="4">
    <source>
        <dbReference type="ARBA" id="ARBA00023053"/>
    </source>
</evidence>
<proteinExistence type="inferred from homology"/>
<dbReference type="AlphaFoldDB" id="A0A7H0VFX1"/>
<dbReference type="PANTHER" id="PTHR37839:SF1">
    <property type="entry name" value="NA(+)-TRANSLOCATING NADH-QUINONE REDUCTASE SUBUNIT A"/>
    <property type="match status" value="1"/>
</dbReference>
<comment type="catalytic activity">
    <reaction evidence="8">
        <text>a ubiquinone + n Na(+)(in) + NADH + H(+) = a ubiquinol + n Na(+)(out) + NAD(+)</text>
        <dbReference type="Rhea" id="RHEA:47748"/>
        <dbReference type="Rhea" id="RHEA-COMP:9565"/>
        <dbReference type="Rhea" id="RHEA-COMP:9566"/>
        <dbReference type="ChEBI" id="CHEBI:15378"/>
        <dbReference type="ChEBI" id="CHEBI:16389"/>
        <dbReference type="ChEBI" id="CHEBI:17976"/>
        <dbReference type="ChEBI" id="CHEBI:29101"/>
        <dbReference type="ChEBI" id="CHEBI:57540"/>
        <dbReference type="ChEBI" id="CHEBI:57945"/>
        <dbReference type="EC" id="7.2.1.1"/>
    </reaction>
</comment>
<keyword evidence="1 8" id="KW-0813">Transport</keyword>
<name>A0A7H0VFX1_9FLAO</name>
<evidence type="ECO:0000259" key="9">
    <source>
        <dbReference type="Pfam" id="PF05896"/>
    </source>
</evidence>
<evidence type="ECO:0000256" key="3">
    <source>
        <dbReference type="ARBA" id="ARBA00023027"/>
    </source>
</evidence>
<evidence type="ECO:0000313" key="13">
    <source>
        <dbReference type="Proteomes" id="UP000516305"/>
    </source>
</evidence>
<sequence length="450" mass="49723">MSEVIKIKKGVDIKLQGEAEKIFATADTPSTYALKPSDFPGIRMKLKVKEGDEVLAGDPIFFDKGRPAITFGSPVSGEIAEVVRGEKRRILEVRVLADKEIRYRDFGSADPASLKRDEVKGKIVEAGMWPLVKQRPYNIVANPDRVPRDIWVSCFDSAPLAPDADFVVHGQEAEFKTGIKALMQLTDGKVHLGLDGRTNPSEAFKVEGAVMHRFTGPHPAGNPGVQMHAVAPINKGETVWTVGLQDVIMIGRLFMSGQFQAQRSVALAGAQVSKPRYYKALIGANVKSILEGNVAAGNNRYISGNILTGNQIPSEGYLSFYDNQITVMPEGGEDQFFGWMAPNFNKFSISRALFNWMMPNKRLNLDANLNGEERAFVVTGEYEKVFPFDIYPVQLLKSIMVKDIEAMENLGIYEVAEEDMALCEVVCTSKIPVQETLREGLDLMLDELGD</sequence>
<evidence type="ECO:0000256" key="8">
    <source>
        <dbReference type="HAMAP-Rule" id="MF_00425"/>
    </source>
</evidence>
<keyword evidence="3 8" id="KW-0520">NAD</keyword>
<comment type="function">
    <text evidence="8">NQR complex catalyzes the reduction of ubiquinone-1 to ubiquinol by two successive reactions, coupled with the transport of Na(+) ions from the cytoplasm to the periplasm. NqrA to NqrE are probably involved in the second step, the conversion of ubisemiquinone to ubiquinol.</text>
</comment>
<evidence type="ECO:0000259" key="10">
    <source>
        <dbReference type="Pfam" id="PF11973"/>
    </source>
</evidence>
<dbReference type="Proteomes" id="UP000516305">
    <property type="component" value="Chromosome"/>
</dbReference>
<dbReference type="Pfam" id="PF11973">
    <property type="entry name" value="NQRA_SLBB"/>
    <property type="match status" value="1"/>
</dbReference>
<dbReference type="RefSeq" id="WP_210759146.1">
    <property type="nucleotide sequence ID" value="NZ_CP060139.1"/>
</dbReference>
<dbReference type="GO" id="GO:0016655">
    <property type="term" value="F:oxidoreductase activity, acting on NAD(P)H, quinone or similar compound as acceptor"/>
    <property type="evidence" value="ECO:0007669"/>
    <property type="project" value="UniProtKB-UniRule"/>
</dbReference>
<comment type="similarity">
    <text evidence="8">Belongs to the NqrA family.</text>
</comment>
<feature type="domain" description="Na(+)-translocating NADH-quinone reductase subunit A C-terminal" evidence="10">
    <location>
        <begin position="265"/>
        <end position="312"/>
    </location>
</feature>
<keyword evidence="7 8" id="KW-0739">Sodium transport</keyword>
<evidence type="ECO:0000256" key="5">
    <source>
        <dbReference type="ARBA" id="ARBA00023065"/>
    </source>
</evidence>
<reference evidence="12 13" key="1">
    <citation type="submission" date="2020-08" db="EMBL/GenBank/DDBJ databases">
        <title>Croceimicrobium hydrocarbonivorans gen. nov., sp. nov., a novel marine bacterium isolated from a bacterial consortium that degrades polyethylene terephthalate.</title>
        <authorList>
            <person name="Liu R."/>
        </authorList>
    </citation>
    <scope>NUCLEOTIDE SEQUENCE [LARGE SCALE GENOMIC DNA]</scope>
    <source>
        <strain evidence="12 13">A20-9</strain>
    </source>
</reference>